<comment type="similarity">
    <text evidence="2">Belongs to the binding-protein-dependent transport system permease family. AraH/RbsC subfamily.</text>
</comment>
<reference evidence="11" key="1">
    <citation type="submission" date="2015-03" db="EMBL/GenBank/DDBJ databases">
        <authorList>
            <consortium name="Pathogen Informatics"/>
        </authorList>
    </citation>
    <scope>NUCLEOTIDE SEQUENCE [LARGE SCALE GENOMIC DNA]</scope>
    <source>
        <strain evidence="11">R148</strain>
    </source>
</reference>
<dbReference type="PANTHER" id="PTHR32196:SF21">
    <property type="entry name" value="ABC TRANSPORTER PERMEASE PROTEIN YPHD-RELATED"/>
    <property type="match status" value="1"/>
</dbReference>
<organism evidence="10 11">
    <name type="scientific">Yersinia intermedia</name>
    <dbReference type="NCBI Taxonomy" id="631"/>
    <lineage>
        <taxon>Bacteria</taxon>
        <taxon>Pseudomonadati</taxon>
        <taxon>Pseudomonadota</taxon>
        <taxon>Gammaproteobacteria</taxon>
        <taxon>Enterobacterales</taxon>
        <taxon>Yersiniaceae</taxon>
        <taxon>Yersinia</taxon>
    </lineage>
</organism>
<keyword evidence="4" id="KW-1003">Cell membrane</keyword>
<dbReference type="InterPro" id="IPR001851">
    <property type="entry name" value="ABC_transp_permease"/>
</dbReference>
<gene>
    <name evidence="10" type="primary">rbsC_9</name>
    <name evidence="10" type="ORF">ERS008476_04288</name>
</gene>
<feature type="transmembrane region" description="Helical" evidence="9">
    <location>
        <begin position="21"/>
        <end position="41"/>
    </location>
</feature>
<feature type="transmembrane region" description="Helical" evidence="9">
    <location>
        <begin position="181"/>
        <end position="206"/>
    </location>
</feature>
<feature type="transmembrane region" description="Helical" evidence="9">
    <location>
        <begin position="111"/>
        <end position="131"/>
    </location>
</feature>
<feature type="transmembrane region" description="Helical" evidence="9">
    <location>
        <begin position="80"/>
        <end position="99"/>
    </location>
</feature>
<evidence type="ECO:0000256" key="6">
    <source>
        <dbReference type="ARBA" id="ARBA00022692"/>
    </source>
</evidence>
<name>A0A0H5M1C9_YERIN</name>
<proteinExistence type="inferred from homology"/>
<dbReference type="GO" id="GO:0005886">
    <property type="term" value="C:plasma membrane"/>
    <property type="evidence" value="ECO:0007669"/>
    <property type="project" value="UniProtKB-SubCell"/>
</dbReference>
<feature type="transmembrane region" description="Helical" evidence="9">
    <location>
        <begin position="227"/>
        <end position="251"/>
    </location>
</feature>
<comment type="subcellular location">
    <subcellularLocation>
        <location evidence="1">Cell inner membrane</location>
        <topology evidence="1">Multi-pass membrane protein</topology>
    </subcellularLocation>
</comment>
<dbReference type="AlphaFoldDB" id="A0A0H5M1C9"/>
<feature type="transmembrane region" description="Helical" evidence="9">
    <location>
        <begin position="266"/>
        <end position="283"/>
    </location>
</feature>
<evidence type="ECO:0000256" key="1">
    <source>
        <dbReference type="ARBA" id="ARBA00004429"/>
    </source>
</evidence>
<dbReference type="Pfam" id="PF02653">
    <property type="entry name" value="BPD_transp_2"/>
    <property type="match status" value="1"/>
</dbReference>
<feature type="transmembrane region" description="Helical" evidence="9">
    <location>
        <begin position="313"/>
        <end position="333"/>
    </location>
</feature>
<accession>A0A0H5M1C9</accession>
<feature type="transmembrane region" description="Helical" evidence="9">
    <location>
        <begin position="143"/>
        <end position="161"/>
    </location>
</feature>
<protein>
    <submittedName>
        <fullName evidence="10">Sugar transport system permease</fullName>
    </submittedName>
</protein>
<evidence type="ECO:0000256" key="5">
    <source>
        <dbReference type="ARBA" id="ARBA00022519"/>
    </source>
</evidence>
<evidence type="ECO:0000256" key="3">
    <source>
        <dbReference type="ARBA" id="ARBA00022448"/>
    </source>
</evidence>
<dbReference type="GO" id="GO:0022857">
    <property type="term" value="F:transmembrane transporter activity"/>
    <property type="evidence" value="ECO:0007669"/>
    <property type="project" value="InterPro"/>
</dbReference>
<evidence type="ECO:0000256" key="7">
    <source>
        <dbReference type="ARBA" id="ARBA00022989"/>
    </source>
</evidence>
<dbReference type="PANTHER" id="PTHR32196">
    <property type="entry name" value="ABC TRANSPORTER PERMEASE PROTEIN YPHD-RELATED-RELATED"/>
    <property type="match status" value="1"/>
</dbReference>
<evidence type="ECO:0000256" key="9">
    <source>
        <dbReference type="SAM" id="Phobius"/>
    </source>
</evidence>
<evidence type="ECO:0000256" key="2">
    <source>
        <dbReference type="ARBA" id="ARBA00007942"/>
    </source>
</evidence>
<keyword evidence="8 9" id="KW-0472">Membrane</keyword>
<feature type="transmembrane region" description="Helical" evidence="9">
    <location>
        <begin position="288"/>
        <end position="307"/>
    </location>
</feature>
<keyword evidence="7 9" id="KW-1133">Transmembrane helix</keyword>
<dbReference type="Proteomes" id="UP000043316">
    <property type="component" value="Unassembled WGS sequence"/>
</dbReference>
<evidence type="ECO:0000313" key="11">
    <source>
        <dbReference type="Proteomes" id="UP000043316"/>
    </source>
</evidence>
<dbReference type="CDD" id="cd06579">
    <property type="entry name" value="TM_PBP1_transp_AraH_like"/>
    <property type="match status" value="1"/>
</dbReference>
<evidence type="ECO:0000256" key="8">
    <source>
        <dbReference type="ARBA" id="ARBA00023136"/>
    </source>
</evidence>
<keyword evidence="3" id="KW-0813">Transport</keyword>
<keyword evidence="10" id="KW-0762">Sugar transport</keyword>
<feature type="transmembrane region" description="Helical" evidence="9">
    <location>
        <begin position="53"/>
        <end position="73"/>
    </location>
</feature>
<dbReference type="EMBL" id="CWJI01000027">
    <property type="protein sequence ID" value="CRY57233.1"/>
    <property type="molecule type" value="Genomic_DNA"/>
</dbReference>
<evidence type="ECO:0000256" key="4">
    <source>
        <dbReference type="ARBA" id="ARBA00022475"/>
    </source>
</evidence>
<sequence length="338" mass="35294">MTMSSPIQIGNKDGHKNKATLARYAPLIFLVLLMALFTLLAPRFLSSINLFNIVRQVSIYGIIAVGMTFIILTRGIDLSVGAIAALAGMVAAVVAKGGIEGQFMFFADGRAMGWQWAALAAILTGGLAGALQGLIIARLAVPAFVVTLGGLTVFRGLTLMISNGSPVSGFDDALGWWGRGMIGPVPVPVIVFALVATIASVTLHFTRYGRSIYAIGSNPEAARLCGLNVKGVVTSVYVLTGLLAGLGGFLLTARLNSAEAVAGNQYELYVIAAVVIGGTSLYGGTGSIWGTVIGTLLIGVLLNGLVILNISPYIQQLLIGIIIVAAVTFDIFIKRQKR</sequence>
<keyword evidence="6 9" id="KW-0812">Transmembrane</keyword>
<keyword evidence="5" id="KW-0997">Cell inner membrane</keyword>
<evidence type="ECO:0000313" key="10">
    <source>
        <dbReference type="EMBL" id="CRY57233.1"/>
    </source>
</evidence>